<dbReference type="EMBL" id="JAODUP010000006">
    <property type="protein sequence ID" value="KAK2169866.1"/>
    <property type="molecule type" value="Genomic_DNA"/>
</dbReference>
<dbReference type="Proteomes" id="UP001208570">
    <property type="component" value="Unassembled WGS sequence"/>
</dbReference>
<protein>
    <submittedName>
        <fullName evidence="1">Uncharacterized protein</fullName>
    </submittedName>
</protein>
<name>A0AAD9KER3_9ANNE</name>
<organism evidence="1 2">
    <name type="scientific">Paralvinella palmiformis</name>
    <dbReference type="NCBI Taxonomy" id="53620"/>
    <lineage>
        <taxon>Eukaryota</taxon>
        <taxon>Metazoa</taxon>
        <taxon>Spiralia</taxon>
        <taxon>Lophotrochozoa</taxon>
        <taxon>Annelida</taxon>
        <taxon>Polychaeta</taxon>
        <taxon>Sedentaria</taxon>
        <taxon>Canalipalpata</taxon>
        <taxon>Terebellida</taxon>
        <taxon>Terebelliformia</taxon>
        <taxon>Alvinellidae</taxon>
        <taxon>Paralvinella</taxon>
    </lineage>
</organism>
<proteinExistence type="predicted"/>
<keyword evidence="2" id="KW-1185">Reference proteome</keyword>
<comment type="caution">
    <text evidence="1">The sequence shown here is derived from an EMBL/GenBank/DDBJ whole genome shotgun (WGS) entry which is preliminary data.</text>
</comment>
<reference evidence="1" key="1">
    <citation type="journal article" date="2023" name="Mol. Biol. Evol.">
        <title>Third-Generation Sequencing Reveals the Adaptive Role of the Epigenome in Three Deep-Sea Polychaetes.</title>
        <authorList>
            <person name="Perez M."/>
            <person name="Aroh O."/>
            <person name="Sun Y."/>
            <person name="Lan Y."/>
            <person name="Juniper S.K."/>
            <person name="Young C.R."/>
            <person name="Angers B."/>
            <person name="Qian P.Y."/>
        </authorList>
    </citation>
    <scope>NUCLEOTIDE SEQUENCE</scope>
    <source>
        <strain evidence="1">P08H-3</strain>
    </source>
</reference>
<dbReference type="AlphaFoldDB" id="A0AAD9KER3"/>
<evidence type="ECO:0000313" key="2">
    <source>
        <dbReference type="Proteomes" id="UP001208570"/>
    </source>
</evidence>
<evidence type="ECO:0000313" key="1">
    <source>
        <dbReference type="EMBL" id="KAK2169866.1"/>
    </source>
</evidence>
<accession>A0AAD9KER3</accession>
<gene>
    <name evidence="1" type="ORF">LSH36_6g04010</name>
</gene>
<sequence>MEQDSTVAENGSVLEEFKEANAAKKIINSLPKIVGDQVLVENATELFLLGAIAVSNPRPQLVTDAPYNFLSPVSM</sequence>